<proteinExistence type="predicted"/>
<dbReference type="EMBL" id="MU275932">
    <property type="protein sequence ID" value="KAI0046182.1"/>
    <property type="molecule type" value="Genomic_DNA"/>
</dbReference>
<organism evidence="1 2">
    <name type="scientific">Auriscalpium vulgare</name>
    <dbReference type="NCBI Taxonomy" id="40419"/>
    <lineage>
        <taxon>Eukaryota</taxon>
        <taxon>Fungi</taxon>
        <taxon>Dikarya</taxon>
        <taxon>Basidiomycota</taxon>
        <taxon>Agaricomycotina</taxon>
        <taxon>Agaricomycetes</taxon>
        <taxon>Russulales</taxon>
        <taxon>Auriscalpiaceae</taxon>
        <taxon>Auriscalpium</taxon>
    </lineage>
</organism>
<name>A0ACB8RQI4_9AGAM</name>
<gene>
    <name evidence="1" type="ORF">FA95DRAFT_1413419</name>
</gene>
<reference evidence="1" key="2">
    <citation type="journal article" date="2022" name="New Phytol.">
        <title>Evolutionary transition to the ectomycorrhizal habit in the genomes of a hyperdiverse lineage of mushroom-forming fungi.</title>
        <authorList>
            <person name="Looney B."/>
            <person name="Miyauchi S."/>
            <person name="Morin E."/>
            <person name="Drula E."/>
            <person name="Courty P.E."/>
            <person name="Kohler A."/>
            <person name="Kuo A."/>
            <person name="LaButti K."/>
            <person name="Pangilinan J."/>
            <person name="Lipzen A."/>
            <person name="Riley R."/>
            <person name="Andreopoulos W."/>
            <person name="He G."/>
            <person name="Johnson J."/>
            <person name="Nolan M."/>
            <person name="Tritt A."/>
            <person name="Barry K.W."/>
            <person name="Grigoriev I.V."/>
            <person name="Nagy L.G."/>
            <person name="Hibbett D."/>
            <person name="Henrissat B."/>
            <person name="Matheny P.B."/>
            <person name="Labbe J."/>
            <person name="Martin F.M."/>
        </authorList>
    </citation>
    <scope>NUCLEOTIDE SEQUENCE</scope>
    <source>
        <strain evidence="1">FP105234-sp</strain>
    </source>
</reference>
<evidence type="ECO:0000313" key="1">
    <source>
        <dbReference type="EMBL" id="KAI0046182.1"/>
    </source>
</evidence>
<reference evidence="1" key="1">
    <citation type="submission" date="2021-02" db="EMBL/GenBank/DDBJ databases">
        <authorList>
            <consortium name="DOE Joint Genome Institute"/>
            <person name="Ahrendt S."/>
            <person name="Looney B.P."/>
            <person name="Miyauchi S."/>
            <person name="Morin E."/>
            <person name="Drula E."/>
            <person name="Courty P.E."/>
            <person name="Chicoki N."/>
            <person name="Fauchery L."/>
            <person name="Kohler A."/>
            <person name="Kuo A."/>
            <person name="Labutti K."/>
            <person name="Pangilinan J."/>
            <person name="Lipzen A."/>
            <person name="Riley R."/>
            <person name="Andreopoulos W."/>
            <person name="He G."/>
            <person name="Johnson J."/>
            <person name="Barry K.W."/>
            <person name="Grigoriev I.V."/>
            <person name="Nagy L."/>
            <person name="Hibbett D."/>
            <person name="Henrissat B."/>
            <person name="Matheny P.B."/>
            <person name="Labbe J."/>
            <person name="Martin F."/>
        </authorList>
    </citation>
    <scope>NUCLEOTIDE SEQUENCE</scope>
    <source>
        <strain evidence="1">FP105234-sp</strain>
    </source>
</reference>
<sequence>MTNFEDPKVELSNYLSMVKLVHVFAGIFIWEYVSTLYFEWEVVTGRRPYRWTLLVYSGTRLLALANTAMNLALLNITSPLNCELYVKFQLFFAYSALAAGSLLMLLRIIAIWDRNVYVTVSVVAVWLTSLGFLINSLVVIKANYVPGTGCANTNTLESKKNLAATFSTDLFLLIMMLAGLLRARHIAGSTTIWRVLYTQGLVWLVVATVGEFPPLVLITLNLNDPWNLMFQDPGLIIMVICSTRMYRDLFNLSPKVTTFSDNYRSKVSIVRFGGKSHVATGGDSTAVVPMHPIEVAVRVDCEGFEVQEANDGCGKSQRLDYESEFSLREGAGGKKDDERVTRKIV</sequence>
<evidence type="ECO:0000313" key="2">
    <source>
        <dbReference type="Proteomes" id="UP000814033"/>
    </source>
</evidence>
<accession>A0ACB8RQI4</accession>
<comment type="caution">
    <text evidence="1">The sequence shown here is derived from an EMBL/GenBank/DDBJ whole genome shotgun (WGS) entry which is preliminary data.</text>
</comment>
<protein>
    <submittedName>
        <fullName evidence="1">Uncharacterized protein</fullName>
    </submittedName>
</protein>
<dbReference type="Proteomes" id="UP000814033">
    <property type="component" value="Unassembled WGS sequence"/>
</dbReference>
<keyword evidence="2" id="KW-1185">Reference proteome</keyword>